<evidence type="ECO:0000313" key="2">
    <source>
        <dbReference type="Proteomes" id="UP000291343"/>
    </source>
</evidence>
<evidence type="ECO:0000313" key="1">
    <source>
        <dbReference type="EMBL" id="RZF39767.1"/>
    </source>
</evidence>
<gene>
    <name evidence="1" type="ORF">LSTR_LSTR003428</name>
</gene>
<accession>A0A482X1L5</accession>
<comment type="caution">
    <text evidence="1">The sequence shown here is derived from an EMBL/GenBank/DDBJ whole genome shotgun (WGS) entry which is preliminary data.</text>
</comment>
<protein>
    <submittedName>
        <fullName evidence="1">Uncharacterized protein</fullName>
    </submittedName>
</protein>
<proteinExistence type="predicted"/>
<sequence>MPVMAAGSAGNPSIILFSFTVTAQMPVMAAGPAGYPIHGGVLPGGSHHQTLNYAAQPSLLMPQHPVPAPALAYNPHLYMTQHQSHVPLPHAPQYLH</sequence>
<dbReference type="Proteomes" id="UP000291343">
    <property type="component" value="Unassembled WGS sequence"/>
</dbReference>
<organism evidence="1 2">
    <name type="scientific">Laodelphax striatellus</name>
    <name type="common">Small brown planthopper</name>
    <name type="synonym">Delphax striatella</name>
    <dbReference type="NCBI Taxonomy" id="195883"/>
    <lineage>
        <taxon>Eukaryota</taxon>
        <taxon>Metazoa</taxon>
        <taxon>Ecdysozoa</taxon>
        <taxon>Arthropoda</taxon>
        <taxon>Hexapoda</taxon>
        <taxon>Insecta</taxon>
        <taxon>Pterygota</taxon>
        <taxon>Neoptera</taxon>
        <taxon>Paraneoptera</taxon>
        <taxon>Hemiptera</taxon>
        <taxon>Auchenorrhyncha</taxon>
        <taxon>Fulgoroidea</taxon>
        <taxon>Delphacidae</taxon>
        <taxon>Criomorphinae</taxon>
        <taxon>Laodelphax</taxon>
    </lineage>
</organism>
<keyword evidence="2" id="KW-1185">Reference proteome</keyword>
<reference evidence="1 2" key="1">
    <citation type="journal article" date="2017" name="Gigascience">
        <title>Genome sequence of the small brown planthopper, Laodelphax striatellus.</title>
        <authorList>
            <person name="Zhu J."/>
            <person name="Jiang F."/>
            <person name="Wang X."/>
            <person name="Yang P."/>
            <person name="Bao Y."/>
            <person name="Zhao W."/>
            <person name="Wang W."/>
            <person name="Lu H."/>
            <person name="Wang Q."/>
            <person name="Cui N."/>
            <person name="Li J."/>
            <person name="Chen X."/>
            <person name="Luo L."/>
            <person name="Yu J."/>
            <person name="Kang L."/>
            <person name="Cui F."/>
        </authorList>
    </citation>
    <scope>NUCLEOTIDE SEQUENCE [LARGE SCALE GENOMIC DNA]</scope>
    <source>
        <strain evidence="1">Lst14</strain>
    </source>
</reference>
<dbReference type="AlphaFoldDB" id="A0A482X1L5"/>
<dbReference type="EMBL" id="QKKF02019605">
    <property type="protein sequence ID" value="RZF39767.1"/>
    <property type="molecule type" value="Genomic_DNA"/>
</dbReference>
<name>A0A482X1L5_LAOST</name>
<dbReference type="InParanoid" id="A0A482X1L5"/>